<comment type="caution">
    <text evidence="1">The sequence shown here is derived from an EMBL/GenBank/DDBJ whole genome shotgun (WGS) entry which is preliminary data.</text>
</comment>
<dbReference type="RefSeq" id="WP_100001971.1">
    <property type="nucleotide sequence ID" value="NZ_CP017941.1"/>
</dbReference>
<name>A0A2N9VZP6_9HYPH</name>
<keyword evidence="2" id="KW-1185">Reference proteome</keyword>
<protein>
    <submittedName>
        <fullName evidence="1">Uncharacterized protein</fullName>
    </submittedName>
</protein>
<accession>A0A2N9VZP6</accession>
<dbReference type="EMBL" id="MZMT01000025">
    <property type="protein sequence ID" value="PIO44964.1"/>
    <property type="molecule type" value="Genomic_DNA"/>
</dbReference>
<dbReference type="AlphaFoldDB" id="A0A2N9VZP6"/>
<evidence type="ECO:0000313" key="1">
    <source>
        <dbReference type="EMBL" id="PIO44964.1"/>
    </source>
</evidence>
<reference evidence="1 2" key="1">
    <citation type="journal article" date="2017" name="Int J Environ Stud">
        <title>Does the Miocene-Pliocene relict legume Oxytropis triphylla form nitrogen-fixing nodules with a combination of bacterial strains?</title>
        <authorList>
            <person name="Safronova V."/>
            <person name="Belimov A."/>
            <person name="Sazanova A."/>
            <person name="Kuznetsova I."/>
            <person name="Popova J."/>
            <person name="Andronov E."/>
            <person name="Verkhozina A."/>
            <person name="Tikhonovich I."/>
        </authorList>
    </citation>
    <scope>NUCLEOTIDE SEQUENCE [LARGE SCALE GENOMIC DNA]</scope>
    <source>
        <strain evidence="1 2">Tri-38</strain>
    </source>
</reference>
<organism evidence="1 2">
    <name type="scientific">Phyllobacterium zundukense</name>
    <dbReference type="NCBI Taxonomy" id="1867719"/>
    <lineage>
        <taxon>Bacteria</taxon>
        <taxon>Pseudomonadati</taxon>
        <taxon>Pseudomonadota</taxon>
        <taxon>Alphaproteobacteria</taxon>
        <taxon>Hyphomicrobiales</taxon>
        <taxon>Phyllobacteriaceae</taxon>
        <taxon>Phyllobacterium</taxon>
    </lineage>
</organism>
<evidence type="ECO:0000313" key="2">
    <source>
        <dbReference type="Proteomes" id="UP000232163"/>
    </source>
</evidence>
<gene>
    <name evidence="1" type="ORF">B5P45_09870</name>
</gene>
<dbReference type="Proteomes" id="UP000232163">
    <property type="component" value="Unassembled WGS sequence"/>
</dbReference>
<sequence>MTGTKGNLYADASLPAVSGRCRIRADRMCPTAGHPVSGSARPEPGTVESAIGNRLLGIVPSLKIWGAGGDRLVGAGFGAAGHLLPTVQIVSI</sequence>
<proteinExistence type="predicted"/>
<dbReference type="KEGG" id="pht:BLM14_21510"/>